<dbReference type="VEuPathDB" id="FungiDB:H257_10874"/>
<sequence length="181" mass="21241">MLGTDIDTCGSRLSKRTKLCVPTIHHSSLAQEKKKLSEEWVVIEKYQQCYEQDRATYAPHIHYKGHQYVSYGGHRFEAMVHDKFAFLPEDEMVQFNIGGKVLELQRTPPSPSILPLFKSTVKVWTRDRFSILAHVCTATPKLARDSRGHFYFDRDWWIFKYIYAFLRDKTLPDSIDVLRDL</sequence>
<dbReference type="EMBL" id="VJMI01020441">
    <property type="protein sequence ID" value="KAF0704358.1"/>
    <property type="molecule type" value="Genomic_DNA"/>
</dbReference>
<evidence type="ECO:0000313" key="1">
    <source>
        <dbReference type="EMBL" id="KAF0704358.1"/>
    </source>
</evidence>
<evidence type="ECO:0008006" key="3">
    <source>
        <dbReference type="Google" id="ProtNLM"/>
    </source>
</evidence>
<organism evidence="1 2">
    <name type="scientific">Aphanomyces astaci</name>
    <name type="common">Crayfish plague agent</name>
    <dbReference type="NCBI Taxonomy" id="112090"/>
    <lineage>
        <taxon>Eukaryota</taxon>
        <taxon>Sar</taxon>
        <taxon>Stramenopiles</taxon>
        <taxon>Oomycota</taxon>
        <taxon>Saprolegniomycetes</taxon>
        <taxon>Saprolegniales</taxon>
        <taxon>Verrucalvaceae</taxon>
        <taxon>Aphanomyces</taxon>
    </lineage>
</organism>
<dbReference type="AlphaFoldDB" id="A0A6A4Z184"/>
<comment type="caution">
    <text evidence="1">The sequence shown here is derived from an EMBL/GenBank/DDBJ whole genome shotgun (WGS) entry which is preliminary data.</text>
</comment>
<gene>
    <name evidence="1" type="ORF">AaE_014976</name>
</gene>
<dbReference type="SUPFAM" id="SSF54695">
    <property type="entry name" value="POZ domain"/>
    <property type="match status" value="1"/>
</dbReference>
<name>A0A6A4Z184_APHAT</name>
<protein>
    <recommendedName>
        <fullName evidence="3">Potassium channel tetramerisation-type BTB domain-containing protein</fullName>
    </recommendedName>
</protein>
<reference evidence="1 2" key="1">
    <citation type="submission" date="2019-06" db="EMBL/GenBank/DDBJ databases">
        <title>Genomics analysis of Aphanomyces spp. identifies a new class of oomycete effector associated with host adaptation.</title>
        <authorList>
            <person name="Gaulin E."/>
        </authorList>
    </citation>
    <scope>NUCLEOTIDE SEQUENCE [LARGE SCALE GENOMIC DNA]</scope>
    <source>
        <strain evidence="1 2">E</strain>
    </source>
</reference>
<dbReference type="InterPro" id="IPR011333">
    <property type="entry name" value="SKP1/BTB/POZ_sf"/>
</dbReference>
<accession>A0A6A4Z184</accession>
<evidence type="ECO:0000313" key="2">
    <source>
        <dbReference type="Proteomes" id="UP000469452"/>
    </source>
</evidence>
<dbReference type="Proteomes" id="UP000469452">
    <property type="component" value="Unassembled WGS sequence"/>
</dbReference>
<proteinExistence type="predicted"/>
<dbReference type="Gene3D" id="3.30.710.10">
    <property type="entry name" value="Potassium Channel Kv1.1, Chain A"/>
    <property type="match status" value="1"/>
</dbReference>